<dbReference type="PROSITE" id="PS50887">
    <property type="entry name" value="GGDEF"/>
    <property type="match status" value="1"/>
</dbReference>
<dbReference type="Gene3D" id="3.20.20.450">
    <property type="entry name" value="EAL domain"/>
    <property type="match status" value="1"/>
</dbReference>
<accession>A0A1P8KM65</accession>
<evidence type="ECO:0000313" key="4">
    <source>
        <dbReference type="Proteomes" id="UP000186074"/>
    </source>
</evidence>
<gene>
    <name evidence="3" type="ORF">LPB137_07025</name>
</gene>
<dbReference type="SMART" id="SM00267">
    <property type="entry name" value="GGDEF"/>
    <property type="match status" value="1"/>
</dbReference>
<keyword evidence="4" id="KW-1185">Reference proteome</keyword>
<dbReference type="NCBIfam" id="TIGR00254">
    <property type="entry name" value="GGDEF"/>
    <property type="match status" value="1"/>
</dbReference>
<dbReference type="SUPFAM" id="SSF55073">
    <property type="entry name" value="Nucleotide cyclase"/>
    <property type="match status" value="1"/>
</dbReference>
<reference evidence="3 4" key="1">
    <citation type="submission" date="2017-01" db="EMBL/GenBank/DDBJ databases">
        <title>Genome sequencing of Arcobacter sp. LPB0137.</title>
        <authorList>
            <person name="Lee G.-W."/>
            <person name="Yi H."/>
        </authorList>
    </citation>
    <scope>NUCLEOTIDE SEQUENCE [LARGE SCALE GENOMIC DNA]</scope>
    <source>
        <strain evidence="3 4">LPB0137</strain>
    </source>
</reference>
<dbReference type="GO" id="GO:0071111">
    <property type="term" value="F:cyclic-guanylate-specific phosphodiesterase activity"/>
    <property type="evidence" value="ECO:0007669"/>
    <property type="project" value="InterPro"/>
</dbReference>
<dbReference type="KEGG" id="alp:LPB137_07025"/>
<proteinExistence type="predicted"/>
<organism evidence="3 4">
    <name type="scientific">Poseidonibacter parvus</name>
    <dbReference type="NCBI Taxonomy" id="1850254"/>
    <lineage>
        <taxon>Bacteria</taxon>
        <taxon>Pseudomonadati</taxon>
        <taxon>Campylobacterota</taxon>
        <taxon>Epsilonproteobacteria</taxon>
        <taxon>Campylobacterales</taxon>
        <taxon>Arcobacteraceae</taxon>
        <taxon>Poseidonibacter</taxon>
    </lineage>
</organism>
<dbReference type="SMART" id="SM00052">
    <property type="entry name" value="EAL"/>
    <property type="match status" value="1"/>
</dbReference>
<feature type="domain" description="EAL" evidence="1">
    <location>
        <begin position="411"/>
        <end position="658"/>
    </location>
</feature>
<dbReference type="RefSeq" id="WP_076086258.1">
    <property type="nucleotide sequence ID" value="NZ_CP019070.1"/>
</dbReference>
<evidence type="ECO:0000313" key="3">
    <source>
        <dbReference type="EMBL" id="APW65618.1"/>
    </source>
</evidence>
<dbReference type="PANTHER" id="PTHR33121:SF79">
    <property type="entry name" value="CYCLIC DI-GMP PHOSPHODIESTERASE PDED-RELATED"/>
    <property type="match status" value="1"/>
</dbReference>
<evidence type="ECO:0000259" key="2">
    <source>
        <dbReference type="PROSITE" id="PS50887"/>
    </source>
</evidence>
<dbReference type="InterPro" id="IPR043128">
    <property type="entry name" value="Rev_trsase/Diguanyl_cyclase"/>
</dbReference>
<dbReference type="InterPro" id="IPR035919">
    <property type="entry name" value="EAL_sf"/>
</dbReference>
<dbReference type="InterPro" id="IPR000160">
    <property type="entry name" value="GGDEF_dom"/>
</dbReference>
<dbReference type="Pfam" id="PF00563">
    <property type="entry name" value="EAL"/>
    <property type="match status" value="1"/>
</dbReference>
<evidence type="ECO:0000259" key="1">
    <source>
        <dbReference type="PROSITE" id="PS50883"/>
    </source>
</evidence>
<dbReference type="Pfam" id="PF00990">
    <property type="entry name" value="GGDEF"/>
    <property type="match status" value="1"/>
</dbReference>
<dbReference type="PANTHER" id="PTHR33121">
    <property type="entry name" value="CYCLIC DI-GMP PHOSPHODIESTERASE PDEF"/>
    <property type="match status" value="1"/>
</dbReference>
<dbReference type="InterPro" id="IPR029787">
    <property type="entry name" value="Nucleotide_cyclase"/>
</dbReference>
<dbReference type="STRING" id="1850254.LPB137_07025"/>
<dbReference type="Proteomes" id="UP000186074">
    <property type="component" value="Chromosome"/>
</dbReference>
<dbReference type="Gene3D" id="3.30.70.270">
    <property type="match status" value="1"/>
</dbReference>
<name>A0A1P8KM65_9BACT</name>
<dbReference type="CDD" id="cd01949">
    <property type="entry name" value="GGDEF"/>
    <property type="match status" value="1"/>
</dbReference>
<feature type="domain" description="GGDEF" evidence="2">
    <location>
        <begin position="271"/>
        <end position="401"/>
    </location>
</feature>
<dbReference type="CDD" id="cd01948">
    <property type="entry name" value="EAL"/>
    <property type="match status" value="1"/>
</dbReference>
<dbReference type="InterPro" id="IPR001633">
    <property type="entry name" value="EAL_dom"/>
</dbReference>
<dbReference type="SUPFAM" id="SSF141868">
    <property type="entry name" value="EAL domain-like"/>
    <property type="match status" value="1"/>
</dbReference>
<dbReference type="InterPro" id="IPR050706">
    <property type="entry name" value="Cyclic-di-GMP_PDE-like"/>
</dbReference>
<protein>
    <submittedName>
        <fullName evidence="3">GGDEF-domain containing protein</fullName>
    </submittedName>
</protein>
<dbReference type="AlphaFoldDB" id="A0A1P8KM65"/>
<dbReference type="PROSITE" id="PS50883">
    <property type="entry name" value="EAL"/>
    <property type="match status" value="1"/>
</dbReference>
<dbReference type="EMBL" id="CP019070">
    <property type="protein sequence ID" value="APW65618.1"/>
    <property type="molecule type" value="Genomic_DNA"/>
</dbReference>
<dbReference type="OrthoDB" id="9790732at2"/>
<sequence>MRFNVLIADTNSTYLDDFKKISNKKIENTTISYCSNFEEVIDKIKHLNILFLNIEINNYEELIKKSIENNIYVILLIKNNIDLIKESNHLDYLYAPININNFIYKINHYISILEQDLLLKREQEISSSIIHNISNPIFSTNGKEVLFANDYFYKLTSCNTLENINKKYNEIGDIFIKHEKCFSNVNNNWLEKSSKNNLKVCIVNEKEEDSFFRLQKISLNHNDTNIILLNDITHEINHKKKLFEVLYTDNLTNLPNRAKLIKELQKDKSIKLSSICILDINSFKEINDFYGHKAGDLILKELSYLIKEETDKFDNLEFYKFPSDIYCITNVKNDKNEFLKVIKNILEFSYKKVFNFNQYEIDIRLTAGISFSNKNNKLITADIALQTAKKDNKDYVVFYDELDKFQEYENNMLWTKKLKSAFLKNHIEVYFQAIVNNKTLKVDKYECLVRLIEDDGKIIAPFFFLDISKKSNQYTKLTKIVIEKSFKKFDNLPFEFSVNISYEDIEDPDFLIFIKEMLLKYDVAKKVVFEILEDENVKNYNLLISFIDEIKNLGCKVAIDDFGSGYSNFEHLLKMNVDYLKIDASIIKNIATDDNSYKITKTIVEFAKSLKLLTIAEYVENKEIFALTKELGVDYSQGYYFSAPIENPSLIDFKESDLDE</sequence>